<evidence type="ECO:0000313" key="8">
    <source>
        <dbReference type="Proteomes" id="UP000291981"/>
    </source>
</evidence>
<dbReference type="PROSITE" id="PS51257">
    <property type="entry name" value="PROKAR_LIPOPROTEIN"/>
    <property type="match status" value="1"/>
</dbReference>
<keyword evidence="2 4" id="KW-0472">Membrane</keyword>
<dbReference type="InterPro" id="IPR036737">
    <property type="entry name" value="OmpA-like_sf"/>
</dbReference>
<name>A0A4Q8QD41_9FLAO</name>
<dbReference type="PRINTS" id="PR01021">
    <property type="entry name" value="OMPADOMAIN"/>
</dbReference>
<evidence type="ECO:0000256" key="4">
    <source>
        <dbReference type="PROSITE-ProRule" id="PRU00473"/>
    </source>
</evidence>
<dbReference type="Pfam" id="PF00691">
    <property type="entry name" value="OmpA"/>
    <property type="match status" value="1"/>
</dbReference>
<dbReference type="InterPro" id="IPR050330">
    <property type="entry name" value="Bact_OuterMem_StrucFunc"/>
</dbReference>
<comment type="caution">
    <text evidence="7">The sequence shown here is derived from an EMBL/GenBank/DDBJ whole genome shotgun (WGS) entry which is preliminary data.</text>
</comment>
<dbReference type="SUPFAM" id="SSF103088">
    <property type="entry name" value="OmpA-like"/>
    <property type="match status" value="1"/>
</dbReference>
<dbReference type="PANTHER" id="PTHR30329">
    <property type="entry name" value="STATOR ELEMENT OF FLAGELLAR MOTOR COMPLEX"/>
    <property type="match status" value="1"/>
</dbReference>
<evidence type="ECO:0000259" key="6">
    <source>
        <dbReference type="PROSITE" id="PS51123"/>
    </source>
</evidence>
<dbReference type="CDD" id="cd07185">
    <property type="entry name" value="OmpA_C-like"/>
    <property type="match status" value="1"/>
</dbReference>
<protein>
    <submittedName>
        <fullName evidence="7">OmpA family protein</fullName>
    </submittedName>
</protein>
<evidence type="ECO:0000256" key="1">
    <source>
        <dbReference type="ARBA" id="ARBA00004442"/>
    </source>
</evidence>
<dbReference type="OrthoDB" id="9809364at2"/>
<dbReference type="InterPro" id="IPR006665">
    <property type="entry name" value="OmpA-like"/>
</dbReference>
<dbReference type="Proteomes" id="UP000291981">
    <property type="component" value="Unassembled WGS sequence"/>
</dbReference>
<proteinExistence type="predicted"/>
<feature type="domain" description="OmpA-like" evidence="6">
    <location>
        <begin position="521"/>
        <end position="643"/>
    </location>
</feature>
<organism evidence="7 8">
    <name type="scientific">Flagellimonas allohymeniacidonis</name>
    <dbReference type="NCBI Taxonomy" id="2517819"/>
    <lineage>
        <taxon>Bacteria</taxon>
        <taxon>Pseudomonadati</taxon>
        <taxon>Bacteroidota</taxon>
        <taxon>Flavobacteriia</taxon>
        <taxon>Flavobacteriales</taxon>
        <taxon>Flavobacteriaceae</taxon>
        <taxon>Flagellimonas</taxon>
    </lineage>
</organism>
<gene>
    <name evidence="7" type="ORF">EW142_09940</name>
</gene>
<dbReference type="GO" id="GO:0009279">
    <property type="term" value="C:cell outer membrane"/>
    <property type="evidence" value="ECO:0007669"/>
    <property type="project" value="UniProtKB-SubCell"/>
</dbReference>
<keyword evidence="5" id="KW-0732">Signal</keyword>
<feature type="signal peptide" evidence="5">
    <location>
        <begin position="1"/>
        <end position="22"/>
    </location>
</feature>
<feature type="chain" id="PRO_5020408920" evidence="5">
    <location>
        <begin position="23"/>
        <end position="647"/>
    </location>
</feature>
<evidence type="ECO:0000256" key="2">
    <source>
        <dbReference type="ARBA" id="ARBA00023136"/>
    </source>
</evidence>
<accession>A0A4Q8QD41</accession>
<keyword evidence="8" id="KW-1185">Reference proteome</keyword>
<dbReference type="PANTHER" id="PTHR30329:SF21">
    <property type="entry name" value="LIPOPROTEIN YIAD-RELATED"/>
    <property type="match status" value="1"/>
</dbReference>
<dbReference type="RefSeq" id="WP_130613428.1">
    <property type="nucleotide sequence ID" value="NZ_SGIU01000002.1"/>
</dbReference>
<evidence type="ECO:0000256" key="3">
    <source>
        <dbReference type="ARBA" id="ARBA00023237"/>
    </source>
</evidence>
<dbReference type="Gene3D" id="3.30.1330.60">
    <property type="entry name" value="OmpA-like domain"/>
    <property type="match status" value="1"/>
</dbReference>
<comment type="subcellular location">
    <subcellularLocation>
        <location evidence="1">Cell outer membrane</location>
    </subcellularLocation>
</comment>
<reference evidence="7 8" key="1">
    <citation type="submission" date="2019-02" db="EMBL/GenBank/DDBJ databases">
        <title>Draft genome sequence of Muricauda sp. 176CP4-71.</title>
        <authorList>
            <person name="Park J.-S."/>
        </authorList>
    </citation>
    <scope>NUCLEOTIDE SEQUENCE [LARGE SCALE GENOMIC DNA]</scope>
    <source>
        <strain evidence="7 8">176CP4-71</strain>
    </source>
</reference>
<evidence type="ECO:0000256" key="5">
    <source>
        <dbReference type="SAM" id="SignalP"/>
    </source>
</evidence>
<dbReference type="PROSITE" id="PS51123">
    <property type="entry name" value="OMPA_2"/>
    <property type="match status" value="1"/>
</dbReference>
<sequence length="647" mass="72582">MKRYPKTISILLLLLSCSIGIGQEKKSNGDNYFFQYEYRQAILAYEAERLTQPLTAQQQLNLADSYFKTNAFDKASDLYASLYENDSLMTGHHFNKWLQSLSKNSKKGRVNELLAQKPEYLSRELMENAEFNTALLQSEIASTEPDYQIFNAASNSAQSDFSPAFYRNAVLFSSGRVQNTKKRNRAGNGFLNIFVSGIRPDGQLAQPITFEGIPSSNFHKATPYYSAGLQSVFFVTSNSENGELLFDENGKNALSIAKQREGGTLQFLFRDLSTSFYYPFYDEGTERLYFAANFEDGYGGTDLYYVSTNNGQIMSAPVNLGPRINSPGNEISPFIFENSLYFASDVFYGLGGMDVYKSNIESRDAFSIPINLGEGINSAEDDFGLIMRNEGDGLLGYFASNRSGGKGDDDVYGFKLDEKPGLKTLTLRGIVSKSNRSSEKIPQALVRLKDSQGNILARTTTDDEGAYRIEIPWQESVTVESAKNRFSTYSQVYDEDELTSFEGQDFNISLAAYDDLVEEKEGQTVVKLKDFFFNTGQTSLIPEITAELDKVVQFNKDFPSVQFRIETYTDSRGGSSTNFRLTQNRSDAIKSYLIEKGVPSSNILYSIGYGEEKILNNCTNGVYCLEILHKKNQRSLIVVLNDNVLFE</sequence>
<dbReference type="EMBL" id="SGIU01000002">
    <property type="protein sequence ID" value="TAI47008.1"/>
    <property type="molecule type" value="Genomic_DNA"/>
</dbReference>
<keyword evidence="3" id="KW-0998">Cell outer membrane</keyword>
<dbReference type="SUPFAM" id="SSF82171">
    <property type="entry name" value="DPP6 N-terminal domain-like"/>
    <property type="match status" value="1"/>
</dbReference>
<evidence type="ECO:0000313" key="7">
    <source>
        <dbReference type="EMBL" id="TAI47008.1"/>
    </source>
</evidence>
<dbReference type="AlphaFoldDB" id="A0A4Q8QD41"/>
<dbReference type="InterPro" id="IPR006664">
    <property type="entry name" value="OMP_bac"/>
</dbReference>